<dbReference type="Gene3D" id="3.30.70.100">
    <property type="match status" value="1"/>
</dbReference>
<dbReference type="PANTHER" id="PTHR41521:SF4">
    <property type="entry name" value="BLR0684 PROTEIN"/>
    <property type="match status" value="1"/>
</dbReference>
<proteinExistence type="predicted"/>
<dbReference type="InterPro" id="IPR011008">
    <property type="entry name" value="Dimeric_a/b-barrel"/>
</dbReference>
<evidence type="ECO:0000259" key="1">
    <source>
        <dbReference type="Pfam" id="PF07045"/>
    </source>
</evidence>
<name>A0A5E7HYT7_PSEFL</name>
<evidence type="ECO:0000313" key="2">
    <source>
        <dbReference type="EMBL" id="VVO69218.1"/>
    </source>
</evidence>
<accession>A0A5E7HYT7</accession>
<protein>
    <recommendedName>
        <fullName evidence="1">DUF1330 domain-containing protein</fullName>
    </recommendedName>
</protein>
<dbReference type="InterPro" id="IPR010753">
    <property type="entry name" value="DUF1330"/>
</dbReference>
<reference evidence="2 3" key="1">
    <citation type="submission" date="2019-09" db="EMBL/GenBank/DDBJ databases">
        <authorList>
            <person name="Chandra G."/>
            <person name="Truman W A."/>
        </authorList>
    </citation>
    <scope>NUCLEOTIDE SEQUENCE [LARGE SCALE GENOMIC DNA]</scope>
    <source>
        <strain evidence="2">PS880</strain>
    </source>
</reference>
<dbReference type="SUPFAM" id="SSF54909">
    <property type="entry name" value="Dimeric alpha+beta barrel"/>
    <property type="match status" value="1"/>
</dbReference>
<dbReference type="PANTHER" id="PTHR41521">
    <property type="match status" value="1"/>
</dbReference>
<gene>
    <name evidence="2" type="ORF">PS880_01215</name>
</gene>
<sequence length="100" mass="11614">MSAKGYLFAELTVHDHEVFYHEYMGRVRPMLESWGANFLISTDSPEVIEGGRAVPRVILLEFSSLQKARDFYYSEEYQSIIKLRFDSSKAHLYIMEGRTG</sequence>
<dbReference type="OrthoDB" id="516779at2"/>
<dbReference type="Proteomes" id="UP000375525">
    <property type="component" value="Unassembled WGS sequence"/>
</dbReference>
<evidence type="ECO:0000313" key="3">
    <source>
        <dbReference type="Proteomes" id="UP000375525"/>
    </source>
</evidence>
<organism evidence="2 3">
    <name type="scientific">Pseudomonas fluorescens</name>
    <dbReference type="NCBI Taxonomy" id="294"/>
    <lineage>
        <taxon>Bacteria</taxon>
        <taxon>Pseudomonadati</taxon>
        <taxon>Pseudomonadota</taxon>
        <taxon>Gammaproteobacteria</taxon>
        <taxon>Pseudomonadales</taxon>
        <taxon>Pseudomonadaceae</taxon>
        <taxon>Pseudomonas</taxon>
    </lineage>
</organism>
<dbReference type="EMBL" id="CABVIH010000005">
    <property type="protein sequence ID" value="VVO69218.1"/>
    <property type="molecule type" value="Genomic_DNA"/>
</dbReference>
<feature type="domain" description="DUF1330" evidence="1">
    <location>
        <begin position="4"/>
        <end position="97"/>
    </location>
</feature>
<dbReference type="AlphaFoldDB" id="A0A5E7HYT7"/>
<dbReference type="RefSeq" id="WP_150779009.1">
    <property type="nucleotide sequence ID" value="NZ_CABVIH010000005.1"/>
</dbReference>
<dbReference type="Pfam" id="PF07045">
    <property type="entry name" value="DUF1330"/>
    <property type="match status" value="1"/>
</dbReference>